<dbReference type="AlphaFoldDB" id="A0A9P4QTU8"/>
<dbReference type="InterPro" id="IPR038986">
    <property type="entry name" value="Clr2"/>
</dbReference>
<organism evidence="4 5">
    <name type="scientific">Polyplosphaeria fusca</name>
    <dbReference type="NCBI Taxonomy" id="682080"/>
    <lineage>
        <taxon>Eukaryota</taxon>
        <taxon>Fungi</taxon>
        <taxon>Dikarya</taxon>
        <taxon>Ascomycota</taxon>
        <taxon>Pezizomycotina</taxon>
        <taxon>Dothideomycetes</taxon>
        <taxon>Pleosporomycetidae</taxon>
        <taxon>Pleosporales</taxon>
        <taxon>Tetraplosphaeriaceae</taxon>
        <taxon>Polyplosphaeria</taxon>
    </lineage>
</organism>
<feature type="domain" description="Cryptic loci regulator 2 C-terminal" evidence="2">
    <location>
        <begin position="406"/>
        <end position="531"/>
    </location>
</feature>
<feature type="compositionally biased region" description="Low complexity" evidence="1">
    <location>
        <begin position="224"/>
        <end position="244"/>
    </location>
</feature>
<evidence type="ECO:0000313" key="5">
    <source>
        <dbReference type="Proteomes" id="UP000799444"/>
    </source>
</evidence>
<name>A0A9P4QTU8_9PLEO</name>
<keyword evidence="5" id="KW-1185">Reference proteome</keyword>
<dbReference type="Proteomes" id="UP000799444">
    <property type="component" value="Unassembled WGS sequence"/>
</dbReference>
<feature type="region of interest" description="Disordered" evidence="1">
    <location>
        <begin position="219"/>
        <end position="260"/>
    </location>
</feature>
<dbReference type="GO" id="GO:0030466">
    <property type="term" value="P:silent mating-type cassette heterochromatin formation"/>
    <property type="evidence" value="ECO:0007669"/>
    <property type="project" value="TreeGrafter"/>
</dbReference>
<evidence type="ECO:0000313" key="4">
    <source>
        <dbReference type="EMBL" id="KAF2733682.1"/>
    </source>
</evidence>
<comment type="caution">
    <text evidence="4">The sequence shown here is derived from an EMBL/GenBank/DDBJ whole genome shotgun (WGS) entry which is preliminary data.</text>
</comment>
<evidence type="ECO:0000259" key="2">
    <source>
        <dbReference type="Pfam" id="PF10383"/>
    </source>
</evidence>
<proteinExistence type="predicted"/>
<dbReference type="Pfam" id="PF10383">
    <property type="entry name" value="Clr2"/>
    <property type="match status" value="1"/>
</dbReference>
<feature type="domain" description="Cryptic loci regulator 2 N-terminal" evidence="3">
    <location>
        <begin position="92"/>
        <end position="172"/>
    </location>
</feature>
<sequence>MAQPVLAQFWPIFPHRSDGREQLTTKGIVMKNGPNAKQLDQTPNAQGQADYYRLIAKDEPKHIDWRKKLGGMLLRQIGGKQYEGKLCWTQCILWDLPEGYRLYEHIKSKVDGQTKPVKNHSGGGHDRQDAYLYGHPKGPKKRFRSPVEFFPHLLWLSTDEGGDYDNCACKLCCPVQLETEKPAPKAEAHVNSPVVKQENDPAASPISTSIVHRHPIVQNPVRNTNTQPPAAAQSPNAPRIRLPPSLTPSQPPHPRSQDQQLDSEYNKFLCRTGEVVWFFRQKTRAWGLGLIVRRWIPKDKNPNRAHVIQPLSHPHASPAAELVVGDDGLKPWLAWSAPGCTHKQLQILPNLRYDQVDWHAVLAGSFGEGEPEVDASILAAKAVDASYTTFEPLKTTTNNSGHEERHWNGIFFGAEKIWNGDPVRMRIGSGTDIMVVTNIVERIVPTAANGSSRTSTIQLHGDVYTYATFPAPDPSKPPDIPQSTTIPIRMREDMRWRNNFLIPATRTIAYWKLISTQSRLELSDIKGRWYETSLIFVESFHKAVRNNEGGNGIWMNTRGDAAGITDLGTRVAERVKAFGRAIPDNTLLMDGLDPPAEPEQAPQGNNMQGLEMPAADANFHLGEFMHLDGMDEGHMGFGDNFHFH</sequence>
<dbReference type="OrthoDB" id="2421327at2759"/>
<dbReference type="InterPro" id="IPR031915">
    <property type="entry name" value="Clr2_N"/>
</dbReference>
<accession>A0A9P4QTU8</accession>
<evidence type="ECO:0000256" key="1">
    <source>
        <dbReference type="SAM" id="MobiDB-lite"/>
    </source>
</evidence>
<feature type="compositionally biased region" description="Pro residues" evidence="1">
    <location>
        <begin position="245"/>
        <end position="254"/>
    </location>
</feature>
<dbReference type="GO" id="GO:0070824">
    <property type="term" value="C:SHREC complex"/>
    <property type="evidence" value="ECO:0007669"/>
    <property type="project" value="InterPro"/>
</dbReference>
<dbReference type="PANTHER" id="PTHR38046">
    <property type="entry name" value="CRYPTIC LOCI REGULATOR 2"/>
    <property type="match status" value="1"/>
</dbReference>
<dbReference type="InterPro" id="IPR018839">
    <property type="entry name" value="Tscrpt-silencing_Clr2_C"/>
</dbReference>
<dbReference type="GO" id="GO:0033553">
    <property type="term" value="C:rDNA heterochromatin"/>
    <property type="evidence" value="ECO:0007669"/>
    <property type="project" value="TreeGrafter"/>
</dbReference>
<dbReference type="PANTHER" id="PTHR38046:SF1">
    <property type="entry name" value="CRYPTIC LOCI REGULATOR 2"/>
    <property type="match status" value="1"/>
</dbReference>
<dbReference type="EMBL" id="ML996158">
    <property type="protein sequence ID" value="KAF2733682.1"/>
    <property type="molecule type" value="Genomic_DNA"/>
</dbReference>
<dbReference type="GO" id="GO:0031934">
    <property type="term" value="C:mating-type region heterochromatin"/>
    <property type="evidence" value="ECO:0007669"/>
    <property type="project" value="TreeGrafter"/>
</dbReference>
<protein>
    <submittedName>
        <fullName evidence="4">Uncharacterized protein</fullName>
    </submittedName>
</protein>
<gene>
    <name evidence="4" type="ORF">EJ04DRAFT_438619</name>
</gene>
<reference evidence="4" key="1">
    <citation type="journal article" date="2020" name="Stud. Mycol.">
        <title>101 Dothideomycetes genomes: a test case for predicting lifestyles and emergence of pathogens.</title>
        <authorList>
            <person name="Haridas S."/>
            <person name="Albert R."/>
            <person name="Binder M."/>
            <person name="Bloem J."/>
            <person name="Labutti K."/>
            <person name="Salamov A."/>
            <person name="Andreopoulos B."/>
            <person name="Baker S."/>
            <person name="Barry K."/>
            <person name="Bills G."/>
            <person name="Bluhm B."/>
            <person name="Cannon C."/>
            <person name="Castanera R."/>
            <person name="Culley D."/>
            <person name="Daum C."/>
            <person name="Ezra D."/>
            <person name="Gonzalez J."/>
            <person name="Henrissat B."/>
            <person name="Kuo A."/>
            <person name="Liang C."/>
            <person name="Lipzen A."/>
            <person name="Lutzoni F."/>
            <person name="Magnuson J."/>
            <person name="Mondo S."/>
            <person name="Nolan M."/>
            <person name="Ohm R."/>
            <person name="Pangilinan J."/>
            <person name="Park H.-J."/>
            <person name="Ramirez L."/>
            <person name="Alfaro M."/>
            <person name="Sun H."/>
            <person name="Tritt A."/>
            <person name="Yoshinaga Y."/>
            <person name="Zwiers L.-H."/>
            <person name="Turgeon B."/>
            <person name="Goodwin S."/>
            <person name="Spatafora J."/>
            <person name="Crous P."/>
            <person name="Grigoriev I."/>
        </authorList>
    </citation>
    <scope>NUCLEOTIDE SEQUENCE</scope>
    <source>
        <strain evidence="4">CBS 125425</strain>
    </source>
</reference>
<dbReference type="Pfam" id="PF16761">
    <property type="entry name" value="Clr2_transil"/>
    <property type="match status" value="1"/>
</dbReference>
<evidence type="ECO:0000259" key="3">
    <source>
        <dbReference type="Pfam" id="PF16761"/>
    </source>
</evidence>